<dbReference type="Gene3D" id="3.30.160.60">
    <property type="entry name" value="Classic Zinc Finger"/>
    <property type="match status" value="1"/>
</dbReference>
<feature type="compositionally biased region" description="Pro residues" evidence="5">
    <location>
        <begin position="41"/>
        <end position="51"/>
    </location>
</feature>
<evidence type="ECO:0000313" key="8">
    <source>
        <dbReference type="Proteomes" id="UP000785679"/>
    </source>
</evidence>
<evidence type="ECO:0000259" key="6">
    <source>
        <dbReference type="SMART" id="SM00451"/>
    </source>
</evidence>
<dbReference type="SMART" id="SM00451">
    <property type="entry name" value="ZnF_U1"/>
    <property type="match status" value="1"/>
</dbReference>
<evidence type="ECO:0000256" key="4">
    <source>
        <dbReference type="ARBA" id="ARBA00023242"/>
    </source>
</evidence>
<gene>
    <name evidence="7" type="ORF">FGO68_gene8458</name>
</gene>
<dbReference type="InterPro" id="IPR040107">
    <property type="entry name" value="Snu23"/>
</dbReference>
<keyword evidence="4" id="KW-0539">Nucleus</keyword>
<proteinExistence type="predicted"/>
<dbReference type="GO" id="GO:0005681">
    <property type="term" value="C:spliceosomal complex"/>
    <property type="evidence" value="ECO:0007669"/>
    <property type="project" value="InterPro"/>
</dbReference>
<protein>
    <recommendedName>
        <fullName evidence="6">U1-type domain-containing protein</fullName>
    </recommendedName>
</protein>
<organism evidence="7 8">
    <name type="scientific">Halteria grandinella</name>
    <dbReference type="NCBI Taxonomy" id="5974"/>
    <lineage>
        <taxon>Eukaryota</taxon>
        <taxon>Sar</taxon>
        <taxon>Alveolata</taxon>
        <taxon>Ciliophora</taxon>
        <taxon>Intramacronucleata</taxon>
        <taxon>Spirotrichea</taxon>
        <taxon>Stichotrichia</taxon>
        <taxon>Sporadotrichida</taxon>
        <taxon>Halteriidae</taxon>
        <taxon>Halteria</taxon>
    </lineage>
</organism>
<comment type="caution">
    <text evidence="7">The sequence shown here is derived from an EMBL/GenBank/DDBJ whole genome shotgun (WGS) entry which is preliminary data.</text>
</comment>
<dbReference type="GO" id="GO:0008270">
    <property type="term" value="F:zinc ion binding"/>
    <property type="evidence" value="ECO:0007669"/>
    <property type="project" value="UniProtKB-KW"/>
</dbReference>
<dbReference type="GO" id="GO:0046540">
    <property type="term" value="C:U4/U6 x U5 tri-snRNP complex"/>
    <property type="evidence" value="ECO:0007669"/>
    <property type="project" value="TreeGrafter"/>
</dbReference>
<evidence type="ECO:0000256" key="3">
    <source>
        <dbReference type="ARBA" id="ARBA00022833"/>
    </source>
</evidence>
<accession>A0A8J8T8D7</accession>
<evidence type="ECO:0000256" key="1">
    <source>
        <dbReference type="ARBA" id="ARBA00022723"/>
    </source>
</evidence>
<evidence type="ECO:0000313" key="7">
    <source>
        <dbReference type="EMBL" id="TNV85083.1"/>
    </source>
</evidence>
<dbReference type="PANTHER" id="PTHR45986">
    <property type="entry name" value="ZINC FINGER MATRIN-TYPE PROTEIN 2"/>
    <property type="match status" value="1"/>
</dbReference>
<dbReference type="Pfam" id="PF12171">
    <property type="entry name" value="zf-C2H2_jaz"/>
    <property type="match status" value="1"/>
</dbReference>
<keyword evidence="1" id="KW-0479">Metal-binding</keyword>
<feature type="domain" description="U1-type" evidence="6">
    <location>
        <begin position="89"/>
        <end position="123"/>
    </location>
</feature>
<reference evidence="7" key="1">
    <citation type="submission" date="2019-06" db="EMBL/GenBank/DDBJ databases">
        <authorList>
            <person name="Zheng W."/>
        </authorList>
    </citation>
    <scope>NUCLEOTIDE SEQUENCE</scope>
    <source>
        <strain evidence="7">QDHG01</strain>
    </source>
</reference>
<dbReference type="OrthoDB" id="302108at2759"/>
<dbReference type="GO" id="GO:0003676">
    <property type="term" value="F:nucleic acid binding"/>
    <property type="evidence" value="ECO:0007669"/>
    <property type="project" value="InterPro"/>
</dbReference>
<dbReference type="PANTHER" id="PTHR45986:SF1">
    <property type="entry name" value="ZINC FINGER MATRIN-TYPE PROTEIN 2"/>
    <property type="match status" value="1"/>
</dbReference>
<feature type="region of interest" description="Disordered" evidence="5">
    <location>
        <begin position="1"/>
        <end position="57"/>
    </location>
</feature>
<dbReference type="Proteomes" id="UP000785679">
    <property type="component" value="Unassembled WGS sequence"/>
</dbReference>
<sequence length="212" mass="23811">MNYKSKPQFGAARKDDADDDTDQYGRRKFTLKSATDISLTPKPPLSKPTPVPAEKRTLLKPIDRDFDPESQLGKSVTITTANASDLESQSVFFCKTCKVQLKDSNAWYDHINGKKHNQMLGMSMVVERVTVDRVKEKLAGLKRKQESSVGVASIEEIQRRIEEKEREDAQRQGNKRKRVEKAAAAVVEEEYGVDEEDISAFGLPMGFGSTKK</sequence>
<name>A0A8J8T8D7_HALGN</name>
<dbReference type="InterPro" id="IPR036236">
    <property type="entry name" value="Znf_C2H2_sf"/>
</dbReference>
<keyword evidence="2" id="KW-0863">Zinc-finger</keyword>
<keyword evidence="8" id="KW-1185">Reference proteome</keyword>
<dbReference type="SUPFAM" id="SSF57667">
    <property type="entry name" value="beta-beta-alpha zinc fingers"/>
    <property type="match status" value="1"/>
</dbReference>
<dbReference type="EMBL" id="RRYP01002167">
    <property type="protein sequence ID" value="TNV85083.1"/>
    <property type="molecule type" value="Genomic_DNA"/>
</dbReference>
<evidence type="ECO:0000256" key="2">
    <source>
        <dbReference type="ARBA" id="ARBA00022771"/>
    </source>
</evidence>
<dbReference type="GO" id="GO:0000398">
    <property type="term" value="P:mRNA splicing, via spliceosome"/>
    <property type="evidence" value="ECO:0007669"/>
    <property type="project" value="InterPro"/>
</dbReference>
<keyword evidence="3" id="KW-0862">Zinc</keyword>
<evidence type="ECO:0000256" key="5">
    <source>
        <dbReference type="SAM" id="MobiDB-lite"/>
    </source>
</evidence>
<dbReference type="InterPro" id="IPR022755">
    <property type="entry name" value="Znf_C2H2_jaz"/>
</dbReference>
<dbReference type="AlphaFoldDB" id="A0A8J8T8D7"/>
<dbReference type="InterPro" id="IPR003604">
    <property type="entry name" value="Matrin/U1-like-C_Znf_C2H2"/>
</dbReference>